<evidence type="ECO:0000313" key="3">
    <source>
        <dbReference type="Proteomes" id="UP001447188"/>
    </source>
</evidence>
<gene>
    <name evidence="2" type="ORF">Q9L58_004346</name>
</gene>
<organism evidence="2 3">
    <name type="scientific">Discina gigas</name>
    <dbReference type="NCBI Taxonomy" id="1032678"/>
    <lineage>
        <taxon>Eukaryota</taxon>
        <taxon>Fungi</taxon>
        <taxon>Dikarya</taxon>
        <taxon>Ascomycota</taxon>
        <taxon>Pezizomycotina</taxon>
        <taxon>Pezizomycetes</taxon>
        <taxon>Pezizales</taxon>
        <taxon>Discinaceae</taxon>
        <taxon>Discina</taxon>
    </lineage>
</organism>
<feature type="signal peptide" evidence="1">
    <location>
        <begin position="1"/>
        <end position="23"/>
    </location>
</feature>
<evidence type="ECO:0000256" key="1">
    <source>
        <dbReference type="SAM" id="SignalP"/>
    </source>
</evidence>
<evidence type="ECO:0000313" key="2">
    <source>
        <dbReference type="EMBL" id="KAL0636617.1"/>
    </source>
</evidence>
<comment type="caution">
    <text evidence="2">The sequence shown here is derived from an EMBL/GenBank/DDBJ whole genome shotgun (WGS) entry which is preliminary data.</text>
</comment>
<dbReference type="EMBL" id="JBBBZM010000046">
    <property type="protein sequence ID" value="KAL0636617.1"/>
    <property type="molecule type" value="Genomic_DNA"/>
</dbReference>
<dbReference type="InterPro" id="IPR008701">
    <property type="entry name" value="NPP1"/>
</dbReference>
<feature type="chain" id="PRO_5045363749" evidence="1">
    <location>
        <begin position="24"/>
        <end position="288"/>
    </location>
</feature>
<name>A0ABR3GL26_9PEZI</name>
<keyword evidence="3" id="KW-1185">Reference proteome</keyword>
<dbReference type="Pfam" id="PF05630">
    <property type="entry name" value="NPP1"/>
    <property type="match status" value="1"/>
</dbReference>
<protein>
    <submittedName>
        <fullName evidence="2">Uncharacterized protein</fullName>
    </submittedName>
</protein>
<reference evidence="2 3" key="1">
    <citation type="submission" date="2024-02" db="EMBL/GenBank/DDBJ databases">
        <title>Discinaceae phylogenomics.</title>
        <authorList>
            <person name="Dirks A.C."/>
            <person name="James T.Y."/>
        </authorList>
    </citation>
    <scope>NUCLEOTIDE SEQUENCE [LARGE SCALE GENOMIC DNA]</scope>
    <source>
        <strain evidence="2 3">ACD0624</strain>
    </source>
</reference>
<proteinExistence type="predicted"/>
<accession>A0ABR3GL26</accession>
<sequence length="288" mass="32189">MRYSISTFVVSVFALLAPLGVKANTPLSDAFVQNDIAVNKGYEIAWASRPMWHFGRSGGNKPCYPSAALINGQQHGTTPDFWPNAGTGCADPGPGGKGNPFPTYYTVNFCSADQFRVVYSLYTTHDGFRAGLTADGHTHDWERIIVIWGRENGQWTRKELLKSFHTGYMHDNWDTVQNTINYDNIDEQEGKDKDGAKIYVGWGKHAMFADRNTAWNDEFSQGCGREFRSRDWWYIPERSDLVCAGNGCSAGTDMSRFDWGSADSGPWVMTDRVCSASEGGYTACRYIE</sequence>
<dbReference type="Proteomes" id="UP001447188">
    <property type="component" value="Unassembled WGS sequence"/>
</dbReference>
<keyword evidence="1" id="KW-0732">Signal</keyword>